<dbReference type="InterPro" id="IPR035906">
    <property type="entry name" value="MetI-like_sf"/>
</dbReference>
<feature type="transmembrane region" description="Helical" evidence="7">
    <location>
        <begin position="81"/>
        <end position="104"/>
    </location>
</feature>
<keyword evidence="3" id="KW-1003">Cell membrane</keyword>
<dbReference type="Proteomes" id="UP001597479">
    <property type="component" value="Unassembled WGS sequence"/>
</dbReference>
<feature type="transmembrane region" description="Helical" evidence="7">
    <location>
        <begin position="249"/>
        <end position="270"/>
    </location>
</feature>
<dbReference type="Pfam" id="PF00528">
    <property type="entry name" value="BPD_transp_1"/>
    <property type="match status" value="1"/>
</dbReference>
<evidence type="ECO:0000313" key="10">
    <source>
        <dbReference type="Proteomes" id="UP001597479"/>
    </source>
</evidence>
<proteinExistence type="inferred from homology"/>
<comment type="similarity">
    <text evidence="7">Belongs to the binding-protein-dependent transport system permease family.</text>
</comment>
<gene>
    <name evidence="9" type="ORF">ACFS27_16790</name>
</gene>
<comment type="caution">
    <text evidence="9">The sequence shown here is derived from an EMBL/GenBank/DDBJ whole genome shotgun (WGS) entry which is preliminary data.</text>
</comment>
<reference evidence="10" key="1">
    <citation type="journal article" date="2019" name="Int. J. Syst. Evol. Microbiol.">
        <title>The Global Catalogue of Microorganisms (GCM) 10K type strain sequencing project: providing services to taxonomists for standard genome sequencing and annotation.</title>
        <authorList>
            <consortium name="The Broad Institute Genomics Platform"/>
            <consortium name="The Broad Institute Genome Sequencing Center for Infectious Disease"/>
            <person name="Wu L."/>
            <person name="Ma J."/>
        </authorList>
    </citation>
    <scope>NUCLEOTIDE SEQUENCE [LARGE SCALE GENOMIC DNA]</scope>
    <source>
        <strain evidence="10">CCM 7044</strain>
    </source>
</reference>
<keyword evidence="2 7" id="KW-0813">Transport</keyword>
<evidence type="ECO:0000313" key="9">
    <source>
        <dbReference type="EMBL" id="MFD2795218.1"/>
    </source>
</evidence>
<feature type="transmembrane region" description="Helical" evidence="7">
    <location>
        <begin position="16"/>
        <end position="37"/>
    </location>
</feature>
<keyword evidence="6 7" id="KW-0472">Membrane</keyword>
<keyword evidence="5 7" id="KW-1133">Transmembrane helix</keyword>
<evidence type="ECO:0000256" key="6">
    <source>
        <dbReference type="ARBA" id="ARBA00023136"/>
    </source>
</evidence>
<feature type="domain" description="ABC transmembrane type-1" evidence="8">
    <location>
        <begin position="81"/>
        <end position="270"/>
    </location>
</feature>
<comment type="subcellular location">
    <subcellularLocation>
        <location evidence="1 7">Cell membrane</location>
        <topology evidence="1 7">Multi-pass membrane protein</topology>
    </subcellularLocation>
</comment>
<accession>A0ABW5VY25</accession>
<evidence type="ECO:0000256" key="2">
    <source>
        <dbReference type="ARBA" id="ARBA00022448"/>
    </source>
</evidence>
<evidence type="ECO:0000256" key="5">
    <source>
        <dbReference type="ARBA" id="ARBA00022989"/>
    </source>
</evidence>
<name>A0ABW5VY25_9MICO</name>
<dbReference type="SUPFAM" id="SSF161098">
    <property type="entry name" value="MetI-like"/>
    <property type="match status" value="1"/>
</dbReference>
<keyword evidence="4 7" id="KW-0812">Transmembrane</keyword>
<evidence type="ECO:0000259" key="8">
    <source>
        <dbReference type="PROSITE" id="PS50928"/>
    </source>
</evidence>
<evidence type="ECO:0000256" key="1">
    <source>
        <dbReference type="ARBA" id="ARBA00004651"/>
    </source>
</evidence>
<dbReference type="PANTHER" id="PTHR43744">
    <property type="entry name" value="ABC TRANSPORTER PERMEASE PROTEIN MG189-RELATED-RELATED"/>
    <property type="match status" value="1"/>
</dbReference>
<organism evidence="9 10">
    <name type="scientific">Promicromonospora vindobonensis</name>
    <dbReference type="NCBI Taxonomy" id="195748"/>
    <lineage>
        <taxon>Bacteria</taxon>
        <taxon>Bacillati</taxon>
        <taxon>Actinomycetota</taxon>
        <taxon>Actinomycetes</taxon>
        <taxon>Micrococcales</taxon>
        <taxon>Promicromonosporaceae</taxon>
        <taxon>Promicromonospora</taxon>
    </lineage>
</organism>
<feature type="transmembrane region" description="Helical" evidence="7">
    <location>
        <begin position="116"/>
        <end position="137"/>
    </location>
</feature>
<dbReference type="InterPro" id="IPR000515">
    <property type="entry name" value="MetI-like"/>
</dbReference>
<evidence type="ECO:0000256" key="7">
    <source>
        <dbReference type="RuleBase" id="RU363032"/>
    </source>
</evidence>
<protein>
    <submittedName>
        <fullName evidence="9">Carbohydrate ABC transporter permease</fullName>
    </submittedName>
</protein>
<dbReference type="Gene3D" id="1.10.3720.10">
    <property type="entry name" value="MetI-like"/>
    <property type="match status" value="1"/>
</dbReference>
<evidence type="ECO:0000256" key="4">
    <source>
        <dbReference type="ARBA" id="ARBA00022692"/>
    </source>
</evidence>
<feature type="transmembrane region" description="Helical" evidence="7">
    <location>
        <begin position="220"/>
        <end position="242"/>
    </location>
</feature>
<dbReference type="PROSITE" id="PS50928">
    <property type="entry name" value="ABC_TM1"/>
    <property type="match status" value="1"/>
</dbReference>
<dbReference type="EMBL" id="JBHUOG010000002">
    <property type="protein sequence ID" value="MFD2795218.1"/>
    <property type="molecule type" value="Genomic_DNA"/>
</dbReference>
<sequence>MAALPNRIGTTRPRRIIVAIVAWFVGILFALPLLWMLSGSFRTAGDMFASVYPLSPAILVPQTFTLDNYTTLLAGPFGLSVFNSVFVTAVTVVVGLLLSAMAAFALAQMKFRGANVVFAVIVLSFLVPFDAIAVPLANVFRDWGLSNTYVGLILPGIANGFAIFVLRQFFLGVPGELAEAARMDGLSWWGIFWKIYLPLSRPALIGAGFTLFLFQWGAYLWPLLVGTSPSVMLGPIALANLATSQQVDFGAIFAGAVLLTIVPLVLLLVFQRQFTASLASTGSKG</sequence>
<dbReference type="PANTHER" id="PTHR43744:SF8">
    <property type="entry name" value="SN-GLYCEROL-3-PHOSPHATE TRANSPORT SYSTEM PERMEASE PROTEIN UGPE"/>
    <property type="match status" value="1"/>
</dbReference>
<feature type="transmembrane region" description="Helical" evidence="7">
    <location>
        <begin position="191"/>
        <end position="214"/>
    </location>
</feature>
<feature type="transmembrane region" description="Helical" evidence="7">
    <location>
        <begin position="149"/>
        <end position="170"/>
    </location>
</feature>
<dbReference type="RefSeq" id="WP_377185085.1">
    <property type="nucleotide sequence ID" value="NZ_JBHUOG010000002.1"/>
</dbReference>
<dbReference type="CDD" id="cd06261">
    <property type="entry name" value="TM_PBP2"/>
    <property type="match status" value="1"/>
</dbReference>
<keyword evidence="10" id="KW-1185">Reference proteome</keyword>
<evidence type="ECO:0000256" key="3">
    <source>
        <dbReference type="ARBA" id="ARBA00022475"/>
    </source>
</evidence>